<dbReference type="Gene3D" id="3.40.30.10">
    <property type="entry name" value="Glutaredoxin"/>
    <property type="match status" value="1"/>
</dbReference>
<comment type="similarity">
    <text evidence="2 18">Belongs to the thioredoxin family. DsbD subfamily.</text>
</comment>
<feature type="signal peptide" evidence="18">
    <location>
        <begin position="1"/>
        <end position="19"/>
    </location>
</feature>
<dbReference type="GO" id="GO:0045454">
    <property type="term" value="P:cell redox homeostasis"/>
    <property type="evidence" value="ECO:0007669"/>
    <property type="project" value="TreeGrafter"/>
</dbReference>
<dbReference type="Gene3D" id="2.60.40.1250">
    <property type="entry name" value="Thiol:disulfide interchange protein DsbD, N-terminal domain"/>
    <property type="match status" value="1"/>
</dbReference>
<feature type="transmembrane region" description="Helical" evidence="18">
    <location>
        <begin position="396"/>
        <end position="413"/>
    </location>
</feature>
<keyword evidence="12 18" id="KW-0520">NAD</keyword>
<evidence type="ECO:0000256" key="1">
    <source>
        <dbReference type="ARBA" id="ARBA00004429"/>
    </source>
</evidence>
<dbReference type="EC" id="1.8.1.8" evidence="18"/>
<keyword evidence="10 18" id="KW-1133">Transmembrane helix</keyword>
<feature type="disulfide bond" description="Redox-active" evidence="18">
    <location>
        <begin position="494"/>
        <end position="497"/>
    </location>
</feature>
<feature type="chain" id="PRO_5021055782" description="Thiol:disulfide interchange protein DsbD" evidence="18">
    <location>
        <begin position="20"/>
        <end position="579"/>
    </location>
</feature>
<dbReference type="FunFam" id="3.40.30.10:FF:000116">
    <property type="entry name" value="Thiol:disulfide interchange protein DsbD"/>
    <property type="match status" value="1"/>
</dbReference>
<evidence type="ECO:0000256" key="6">
    <source>
        <dbReference type="ARBA" id="ARBA00022692"/>
    </source>
</evidence>
<dbReference type="InterPro" id="IPR035671">
    <property type="entry name" value="DsbD_gamma"/>
</dbReference>
<dbReference type="CDD" id="cd02953">
    <property type="entry name" value="DsbDgamma"/>
    <property type="match status" value="1"/>
</dbReference>
<comment type="function">
    <text evidence="18">Required to facilitate the formation of correct disulfide bonds in some periplasmic proteins and for the assembly of the periplasmic c-type cytochromes. Acts by transferring electrons from cytoplasmic thioredoxin to the periplasm. This transfer involves a cascade of disulfide bond formation and reduction steps.</text>
</comment>
<comment type="caution">
    <text evidence="20">The sequence shown here is derived from an EMBL/GenBank/DDBJ whole genome shotgun (WGS) entry which is preliminary data.</text>
</comment>
<keyword evidence="14 18" id="KW-1015">Disulfide bond</keyword>
<comment type="catalytic activity">
    <reaction evidence="17 18">
        <text>[protein]-dithiol + NADP(+) = [protein]-disulfide + NADPH + H(+)</text>
        <dbReference type="Rhea" id="RHEA:18753"/>
        <dbReference type="Rhea" id="RHEA-COMP:10593"/>
        <dbReference type="Rhea" id="RHEA-COMP:10594"/>
        <dbReference type="ChEBI" id="CHEBI:15378"/>
        <dbReference type="ChEBI" id="CHEBI:29950"/>
        <dbReference type="ChEBI" id="CHEBI:50058"/>
        <dbReference type="ChEBI" id="CHEBI:57783"/>
        <dbReference type="ChEBI" id="CHEBI:58349"/>
        <dbReference type="EC" id="1.8.1.8"/>
    </reaction>
</comment>
<gene>
    <name evidence="18" type="primary">dsbD</name>
    <name evidence="20" type="ORF">D3M78_04465</name>
</gene>
<keyword evidence="5 18" id="KW-0997">Cell inner membrane</keyword>
<evidence type="ECO:0000256" key="12">
    <source>
        <dbReference type="ARBA" id="ARBA00023027"/>
    </source>
</evidence>
<protein>
    <recommendedName>
        <fullName evidence="18">Thiol:disulfide interchange protein DsbD</fullName>
        <ecNumber evidence="18">1.8.1.8</ecNumber>
    </recommendedName>
    <alternativeName>
        <fullName evidence="18">Protein-disulfide reductase</fullName>
        <shortName evidence="18">Disulfide reductase</shortName>
    </alternativeName>
</protein>
<keyword evidence="7 18" id="KW-0732">Signal</keyword>
<comment type="caution">
    <text evidence="18">Lacks conserved residue(s) required for the propagation of feature annotation.</text>
</comment>
<feature type="transmembrane region" description="Helical" evidence="18">
    <location>
        <begin position="331"/>
        <end position="352"/>
    </location>
</feature>
<reference evidence="20 21" key="1">
    <citation type="journal article" date="2019" name="Vet. Microbiol.">
        <title>Development of multi locus sequence typing (MLST) of Rodentibacter pneumotropicus.</title>
        <authorList>
            <person name="Adhikary S."/>
            <person name="Bisgaard M."/>
            <person name="Boot R."/>
            <person name="Benga L."/>
            <person name="Nicklas W."/>
            <person name="Christensen H."/>
        </authorList>
    </citation>
    <scope>NUCLEOTIDE SEQUENCE [LARGE SCALE GENOMIC DNA]</scope>
    <source>
        <strain evidence="20 21">Ac84</strain>
    </source>
</reference>
<dbReference type="InterPro" id="IPR017937">
    <property type="entry name" value="Thioredoxin_CS"/>
</dbReference>
<evidence type="ECO:0000256" key="3">
    <source>
        <dbReference type="ARBA" id="ARBA00022448"/>
    </source>
</evidence>
<dbReference type="InterPro" id="IPR022910">
    <property type="entry name" value="Thiol_diS_interchange_DbsD"/>
</dbReference>
<dbReference type="GO" id="GO:0005886">
    <property type="term" value="C:plasma membrane"/>
    <property type="evidence" value="ECO:0007669"/>
    <property type="project" value="UniProtKB-SubCell"/>
</dbReference>
<dbReference type="InterPro" id="IPR012336">
    <property type="entry name" value="Thioredoxin-like_fold"/>
</dbReference>
<dbReference type="PANTHER" id="PTHR32234:SF0">
    <property type="entry name" value="THIOL:DISULFIDE INTERCHANGE PROTEIN DSBD"/>
    <property type="match status" value="1"/>
</dbReference>
<organism evidence="20 21">
    <name type="scientific">Rodentibacter pneumotropicus</name>
    <dbReference type="NCBI Taxonomy" id="758"/>
    <lineage>
        <taxon>Bacteria</taxon>
        <taxon>Pseudomonadati</taxon>
        <taxon>Pseudomonadota</taxon>
        <taxon>Gammaproteobacteria</taxon>
        <taxon>Pasteurellales</taxon>
        <taxon>Pasteurellaceae</taxon>
        <taxon>Rodentibacter</taxon>
    </lineage>
</organism>
<dbReference type="Proteomes" id="UP000306758">
    <property type="component" value="Unassembled WGS sequence"/>
</dbReference>
<dbReference type="PROSITE" id="PS51352">
    <property type="entry name" value="THIOREDOXIN_2"/>
    <property type="match status" value="1"/>
</dbReference>
<dbReference type="InterPro" id="IPR003834">
    <property type="entry name" value="Cyt_c_assmbl_TM_dom"/>
</dbReference>
<comment type="catalytic activity">
    <reaction evidence="16 18">
        <text>[protein]-dithiol + NAD(+) = [protein]-disulfide + NADH + H(+)</text>
        <dbReference type="Rhea" id="RHEA:18749"/>
        <dbReference type="Rhea" id="RHEA-COMP:10593"/>
        <dbReference type="Rhea" id="RHEA-COMP:10594"/>
        <dbReference type="ChEBI" id="CHEBI:15378"/>
        <dbReference type="ChEBI" id="CHEBI:29950"/>
        <dbReference type="ChEBI" id="CHEBI:50058"/>
        <dbReference type="ChEBI" id="CHEBI:57540"/>
        <dbReference type="ChEBI" id="CHEBI:57945"/>
        <dbReference type="EC" id="1.8.1.8"/>
    </reaction>
</comment>
<proteinExistence type="inferred from homology"/>
<evidence type="ECO:0000313" key="21">
    <source>
        <dbReference type="Proteomes" id="UP000306758"/>
    </source>
</evidence>
<dbReference type="RefSeq" id="WP_136123319.1">
    <property type="nucleotide sequence ID" value="NZ_QXNI01000024.1"/>
</dbReference>
<feature type="transmembrane region" description="Helical" evidence="18">
    <location>
        <begin position="174"/>
        <end position="199"/>
    </location>
</feature>
<evidence type="ECO:0000256" key="14">
    <source>
        <dbReference type="ARBA" id="ARBA00023157"/>
    </source>
</evidence>
<dbReference type="AlphaFoldDB" id="A0A4S2Q0J5"/>
<evidence type="ECO:0000256" key="9">
    <source>
        <dbReference type="ARBA" id="ARBA00022982"/>
    </source>
</evidence>
<dbReference type="GO" id="GO:0017004">
    <property type="term" value="P:cytochrome complex assembly"/>
    <property type="evidence" value="ECO:0007669"/>
    <property type="project" value="UniProtKB-UniRule"/>
</dbReference>
<evidence type="ECO:0000256" key="8">
    <source>
        <dbReference type="ARBA" id="ARBA00022748"/>
    </source>
</evidence>
<evidence type="ECO:0000256" key="7">
    <source>
        <dbReference type="ARBA" id="ARBA00022729"/>
    </source>
</evidence>
<dbReference type="Pfam" id="PF02683">
    <property type="entry name" value="DsbD_TM"/>
    <property type="match status" value="1"/>
</dbReference>
<keyword evidence="3 18" id="KW-0813">Transport</keyword>
<name>A0A4S2Q0J5_9PAST</name>
<accession>A0A4S2Q0J5</accession>
<keyword evidence="15 18" id="KW-0676">Redox-active center</keyword>
<dbReference type="InterPro" id="IPR036249">
    <property type="entry name" value="Thioredoxin-like_sf"/>
</dbReference>
<dbReference type="InterPro" id="IPR013766">
    <property type="entry name" value="Thioredoxin_domain"/>
</dbReference>
<feature type="transmembrane region" description="Helical" evidence="18">
    <location>
        <begin position="252"/>
        <end position="274"/>
    </location>
</feature>
<keyword evidence="11 18" id="KW-0560">Oxidoreductase</keyword>
<feature type="disulfide bond" description="Redox-active" evidence="18">
    <location>
        <begin position="191"/>
        <end position="313"/>
    </location>
</feature>
<dbReference type="SUPFAM" id="SSF52833">
    <property type="entry name" value="Thioredoxin-like"/>
    <property type="match status" value="1"/>
</dbReference>
<dbReference type="NCBIfam" id="NF001419">
    <property type="entry name" value="PRK00293.1"/>
    <property type="match status" value="1"/>
</dbReference>
<keyword evidence="4 18" id="KW-1003">Cell membrane</keyword>
<evidence type="ECO:0000256" key="11">
    <source>
        <dbReference type="ARBA" id="ARBA00023002"/>
    </source>
</evidence>
<dbReference type="GO" id="GO:0009055">
    <property type="term" value="F:electron transfer activity"/>
    <property type="evidence" value="ECO:0007669"/>
    <property type="project" value="UniProtKB-UniRule"/>
</dbReference>
<dbReference type="PANTHER" id="PTHR32234">
    <property type="entry name" value="THIOL:DISULFIDE INTERCHANGE PROTEIN DSBD"/>
    <property type="match status" value="1"/>
</dbReference>
<dbReference type="EMBL" id="QXNI01000024">
    <property type="protein sequence ID" value="THA09962.1"/>
    <property type="molecule type" value="Genomic_DNA"/>
</dbReference>
<keyword evidence="13 18" id="KW-0472">Membrane</keyword>
<feature type="transmembrane region" description="Helical" evidence="18">
    <location>
        <begin position="425"/>
        <end position="443"/>
    </location>
</feature>
<keyword evidence="9 18" id="KW-0249">Electron transport</keyword>
<keyword evidence="8 18" id="KW-0201">Cytochrome c-type biogenesis</keyword>
<dbReference type="PROSITE" id="PS00194">
    <property type="entry name" value="THIOREDOXIN_1"/>
    <property type="match status" value="1"/>
</dbReference>
<dbReference type="SUPFAM" id="SSF74863">
    <property type="entry name" value="Thiol:disulfide interchange protein DsbD, N-terminal domain (DsbD-alpha)"/>
    <property type="match status" value="1"/>
</dbReference>
<evidence type="ECO:0000256" key="5">
    <source>
        <dbReference type="ARBA" id="ARBA00022519"/>
    </source>
</evidence>
<feature type="transmembrane region" description="Helical" evidence="18">
    <location>
        <begin position="295"/>
        <end position="325"/>
    </location>
</feature>
<evidence type="ECO:0000256" key="16">
    <source>
        <dbReference type="ARBA" id="ARBA00047388"/>
    </source>
</evidence>
<dbReference type="InterPro" id="IPR028250">
    <property type="entry name" value="DsbDN"/>
</dbReference>
<evidence type="ECO:0000256" key="10">
    <source>
        <dbReference type="ARBA" id="ARBA00022989"/>
    </source>
</evidence>
<dbReference type="Pfam" id="PF13098">
    <property type="entry name" value="Thioredoxin_2"/>
    <property type="match status" value="1"/>
</dbReference>
<dbReference type="InterPro" id="IPR036929">
    <property type="entry name" value="DsbDN_sf"/>
</dbReference>
<evidence type="ECO:0000256" key="17">
    <source>
        <dbReference type="ARBA" id="ARBA00047804"/>
    </source>
</evidence>
<evidence type="ECO:0000313" key="20">
    <source>
        <dbReference type="EMBL" id="THA09962.1"/>
    </source>
</evidence>
<keyword evidence="6 18" id="KW-0812">Transmembrane</keyword>
<feature type="transmembrane region" description="Helical" evidence="18">
    <location>
        <begin position="220"/>
        <end position="246"/>
    </location>
</feature>
<dbReference type="Pfam" id="PF11412">
    <property type="entry name" value="DsbD_N"/>
    <property type="match status" value="1"/>
</dbReference>
<evidence type="ECO:0000256" key="15">
    <source>
        <dbReference type="ARBA" id="ARBA00023284"/>
    </source>
</evidence>
<feature type="domain" description="Thioredoxin" evidence="19">
    <location>
        <begin position="445"/>
        <end position="579"/>
    </location>
</feature>
<feature type="transmembrane region" description="Helical" evidence="18">
    <location>
        <begin position="373"/>
        <end position="390"/>
    </location>
</feature>
<comment type="subcellular location">
    <subcellularLocation>
        <location evidence="1 18">Cell inner membrane</location>
        <topology evidence="1 18">Multi-pass membrane protein</topology>
    </subcellularLocation>
</comment>
<evidence type="ECO:0000256" key="4">
    <source>
        <dbReference type="ARBA" id="ARBA00022475"/>
    </source>
</evidence>
<dbReference type="GO" id="GO:0047134">
    <property type="term" value="F:protein-disulfide reductase [NAD(P)H] activity"/>
    <property type="evidence" value="ECO:0007669"/>
    <property type="project" value="UniProtKB-UniRule"/>
</dbReference>
<evidence type="ECO:0000256" key="18">
    <source>
        <dbReference type="HAMAP-Rule" id="MF_00399"/>
    </source>
</evidence>
<sequence precursor="true">MKKYVLLFALIFTVFTSQAGLFDNKSSFLNVDNAFPLSAQISQDKKQLSIRWDIAEGYYLYQDKISAKVSSDPQSLSMNFNQDAEIHEDPYFGRVAVFTKPLVAYFSGETFRDNQNIEISYQGCTEGFCYPPEVKTLNVGDLPIASAEEKTPQNSTALLAEQDRLAAGLFQSKYAALGFFLLGLGLAFTPCVLPMLPLLSSIVIGQQQRPNMMRAFSLSFLYVQGMALTYTLLGLAVAAIGLPFQIALQHPYVMIALSVLFILLALSMFGVFTLQLPSSLQTKLNTLSQKQTSGAFGGAFLMGMIAGLVASPCTSAPLSGALLYVAQSGDLVTGAITLYLLALGMGIPLMLITLFGNKILPKSGEWMNTVKQSFGFVMLALPVFLISRILPDAWEPRLWALLATSFFVWFALQMPKNGMGYGVKVLSFVCAMVVVQPLQNLMWQHQSGMQSSAVNNTGISHTTFQRIQNLQELDEALAKNPHNIALLDLYADWCVACKEFERYTFSDKRVQNTFENILVLQVDMTKNSAENKAIMERYQVLGLPTILFFDASGNEISGSRITGFMDAERFLNWINKIEN</sequence>
<dbReference type="HAMAP" id="MF_00399">
    <property type="entry name" value="DbsD"/>
    <property type="match status" value="1"/>
</dbReference>
<evidence type="ECO:0000256" key="2">
    <source>
        <dbReference type="ARBA" id="ARBA00007241"/>
    </source>
</evidence>
<evidence type="ECO:0000259" key="19">
    <source>
        <dbReference type="PROSITE" id="PS51352"/>
    </source>
</evidence>
<evidence type="ECO:0000256" key="13">
    <source>
        <dbReference type="ARBA" id="ARBA00023136"/>
    </source>
</evidence>